<dbReference type="PANTHER" id="PTHR10794">
    <property type="entry name" value="ABHYDROLASE DOMAIN-CONTAINING PROTEIN"/>
    <property type="match status" value="1"/>
</dbReference>
<dbReference type="GO" id="GO:0097524">
    <property type="term" value="C:sperm plasma membrane"/>
    <property type="evidence" value="ECO:0007669"/>
    <property type="project" value="TreeGrafter"/>
</dbReference>
<dbReference type="InterPro" id="IPR000073">
    <property type="entry name" value="AB_hydrolase_1"/>
</dbReference>
<dbReference type="InterPro" id="IPR012020">
    <property type="entry name" value="ABHD4"/>
</dbReference>
<dbReference type="InterPro" id="IPR029058">
    <property type="entry name" value="AB_hydrolase_fold"/>
</dbReference>
<dbReference type="GO" id="GO:0048240">
    <property type="term" value="P:sperm capacitation"/>
    <property type="evidence" value="ECO:0007669"/>
    <property type="project" value="TreeGrafter"/>
</dbReference>
<dbReference type="Proteomes" id="UP001162162">
    <property type="component" value="Unassembled WGS sequence"/>
</dbReference>
<proteinExistence type="inferred from homology"/>
<name>A0AAV8XD30_9CUCU</name>
<organism evidence="3 4">
    <name type="scientific">Aromia moschata</name>
    <dbReference type="NCBI Taxonomy" id="1265417"/>
    <lineage>
        <taxon>Eukaryota</taxon>
        <taxon>Metazoa</taxon>
        <taxon>Ecdysozoa</taxon>
        <taxon>Arthropoda</taxon>
        <taxon>Hexapoda</taxon>
        <taxon>Insecta</taxon>
        <taxon>Pterygota</taxon>
        <taxon>Neoptera</taxon>
        <taxon>Endopterygota</taxon>
        <taxon>Coleoptera</taxon>
        <taxon>Polyphaga</taxon>
        <taxon>Cucujiformia</taxon>
        <taxon>Chrysomeloidea</taxon>
        <taxon>Cerambycidae</taxon>
        <taxon>Cerambycinae</taxon>
        <taxon>Callichromatini</taxon>
        <taxon>Aromia</taxon>
    </lineage>
</organism>
<dbReference type="GO" id="GO:0036126">
    <property type="term" value="C:sperm flagellum"/>
    <property type="evidence" value="ECO:0007669"/>
    <property type="project" value="TreeGrafter"/>
</dbReference>
<dbReference type="GO" id="GO:0008126">
    <property type="term" value="F:acetylesterase activity"/>
    <property type="evidence" value="ECO:0007669"/>
    <property type="project" value="TreeGrafter"/>
</dbReference>
<dbReference type="GO" id="GO:0051792">
    <property type="term" value="P:medium-chain fatty acid biosynthetic process"/>
    <property type="evidence" value="ECO:0007669"/>
    <property type="project" value="TreeGrafter"/>
</dbReference>
<dbReference type="Pfam" id="PF00561">
    <property type="entry name" value="Abhydrolase_1"/>
    <property type="match status" value="1"/>
</dbReference>
<comment type="caution">
    <text evidence="3">The sequence shown here is derived from an EMBL/GenBank/DDBJ whole genome shotgun (WGS) entry which is preliminary data.</text>
</comment>
<dbReference type="GO" id="GO:0046464">
    <property type="term" value="P:acylglycerol catabolic process"/>
    <property type="evidence" value="ECO:0007669"/>
    <property type="project" value="TreeGrafter"/>
</dbReference>
<sequence length="209" mass="23088">MDKLYLAVPEPVPSESQRLLPDTVGGFYSADPTYIPTRLWGFSGHVQTILHSVIGRVKCPWPIGERVFLNLDDGTTLTYDMYHPLDSSFQDEISIAICPGICNTSESVYIRTFVHWAQYHGYRCAVLNHVGALHDVPVTAPRIFSYGKTDDYHAMLKSLTSRHPTAKVVCVGFSLGGNLITKYLGETAKEKSSNIIGGISICQGYCALE</sequence>
<reference evidence="3" key="1">
    <citation type="journal article" date="2023" name="Insect Mol. Biol.">
        <title>Genome sequencing provides insights into the evolution of gene families encoding plant cell wall-degrading enzymes in longhorned beetles.</title>
        <authorList>
            <person name="Shin N.R."/>
            <person name="Okamura Y."/>
            <person name="Kirsch R."/>
            <person name="Pauchet Y."/>
        </authorList>
    </citation>
    <scope>NUCLEOTIDE SEQUENCE</scope>
    <source>
        <strain evidence="3">AMC_N1</strain>
    </source>
</reference>
<evidence type="ECO:0000313" key="3">
    <source>
        <dbReference type="EMBL" id="KAJ8936311.1"/>
    </source>
</evidence>
<dbReference type="GO" id="GO:0043401">
    <property type="term" value="P:steroid hormone receptor signaling pathway"/>
    <property type="evidence" value="ECO:0007669"/>
    <property type="project" value="TreeGrafter"/>
</dbReference>
<dbReference type="AlphaFoldDB" id="A0AAV8XD30"/>
<gene>
    <name evidence="3" type="ORF">NQ318_010349</name>
</gene>
<dbReference type="GO" id="GO:0047372">
    <property type="term" value="F:monoacylglycerol lipase activity"/>
    <property type="evidence" value="ECO:0007669"/>
    <property type="project" value="TreeGrafter"/>
</dbReference>
<dbReference type="EMBL" id="JAPWTK010000758">
    <property type="protein sequence ID" value="KAJ8936311.1"/>
    <property type="molecule type" value="Genomic_DNA"/>
</dbReference>
<keyword evidence="4" id="KW-1185">Reference proteome</keyword>
<dbReference type="GO" id="GO:0051793">
    <property type="term" value="P:medium-chain fatty acid catabolic process"/>
    <property type="evidence" value="ECO:0007669"/>
    <property type="project" value="TreeGrafter"/>
</dbReference>
<dbReference type="SUPFAM" id="SSF53474">
    <property type="entry name" value="alpha/beta-Hydrolases"/>
    <property type="match status" value="1"/>
</dbReference>
<comment type="similarity">
    <text evidence="1">Belongs to the AB hydrolase superfamily. AB hydrolase 4 family.</text>
</comment>
<evidence type="ECO:0000259" key="2">
    <source>
        <dbReference type="Pfam" id="PF00561"/>
    </source>
</evidence>
<dbReference type="PIRSF" id="PIRSF005211">
    <property type="entry name" value="Ab_hydro_YheT"/>
    <property type="match status" value="1"/>
</dbReference>
<accession>A0AAV8XD30</accession>
<dbReference type="InterPro" id="IPR050960">
    <property type="entry name" value="AB_hydrolase_4_sf"/>
</dbReference>
<dbReference type="Gene3D" id="3.40.50.1820">
    <property type="entry name" value="alpha/beta hydrolase"/>
    <property type="match status" value="1"/>
</dbReference>
<protein>
    <recommendedName>
        <fullName evidence="2">AB hydrolase-1 domain-containing protein</fullName>
    </recommendedName>
</protein>
<dbReference type="PANTHER" id="PTHR10794:SF45">
    <property type="entry name" value="MONOACYLGLYCEROL LIPASE ABHD2"/>
    <property type="match status" value="1"/>
</dbReference>
<feature type="domain" description="AB hydrolase-1" evidence="2">
    <location>
        <begin position="97"/>
        <end position="187"/>
    </location>
</feature>
<evidence type="ECO:0000313" key="4">
    <source>
        <dbReference type="Proteomes" id="UP001162162"/>
    </source>
</evidence>
<evidence type="ECO:0000256" key="1">
    <source>
        <dbReference type="ARBA" id="ARBA00010884"/>
    </source>
</evidence>